<feature type="domain" description="Transposase Tc1-like" evidence="1">
    <location>
        <begin position="72"/>
        <end position="142"/>
    </location>
</feature>
<dbReference type="AlphaFoldDB" id="A0AAE0UUX9"/>
<dbReference type="InterPro" id="IPR036397">
    <property type="entry name" value="RNaseH_sf"/>
</dbReference>
<dbReference type="InterPro" id="IPR002492">
    <property type="entry name" value="Transposase_Tc1-like"/>
</dbReference>
<dbReference type="InterPro" id="IPR036388">
    <property type="entry name" value="WH-like_DNA-bd_sf"/>
</dbReference>
<dbReference type="SUPFAM" id="SSF46689">
    <property type="entry name" value="Homeodomain-like"/>
    <property type="match status" value="1"/>
</dbReference>
<keyword evidence="4" id="KW-1185">Reference proteome</keyword>
<dbReference type="PANTHER" id="PTHR23022">
    <property type="entry name" value="TRANSPOSABLE ELEMENT-RELATED"/>
    <property type="match status" value="1"/>
</dbReference>
<evidence type="ECO:0000259" key="1">
    <source>
        <dbReference type="Pfam" id="PF01498"/>
    </source>
</evidence>
<organism evidence="3 4">
    <name type="scientific">Hemibagrus guttatus</name>
    <dbReference type="NCBI Taxonomy" id="175788"/>
    <lineage>
        <taxon>Eukaryota</taxon>
        <taxon>Metazoa</taxon>
        <taxon>Chordata</taxon>
        <taxon>Craniata</taxon>
        <taxon>Vertebrata</taxon>
        <taxon>Euteleostomi</taxon>
        <taxon>Actinopterygii</taxon>
        <taxon>Neopterygii</taxon>
        <taxon>Teleostei</taxon>
        <taxon>Ostariophysi</taxon>
        <taxon>Siluriformes</taxon>
        <taxon>Bagridae</taxon>
        <taxon>Hemibagrus</taxon>
    </lineage>
</organism>
<dbReference type="PANTHER" id="PTHR23022:SF135">
    <property type="entry name" value="SI:DKEY-77F5.3"/>
    <property type="match status" value="1"/>
</dbReference>
<dbReference type="InterPro" id="IPR009057">
    <property type="entry name" value="Homeodomain-like_sf"/>
</dbReference>
<dbReference type="InterPro" id="IPR038717">
    <property type="entry name" value="Tc1-like_DDE_dom"/>
</dbReference>
<evidence type="ECO:0008006" key="5">
    <source>
        <dbReference type="Google" id="ProtNLM"/>
    </source>
</evidence>
<dbReference type="Gene3D" id="3.30.420.10">
    <property type="entry name" value="Ribonuclease H-like superfamily/Ribonuclease H"/>
    <property type="match status" value="1"/>
</dbReference>
<evidence type="ECO:0000259" key="2">
    <source>
        <dbReference type="Pfam" id="PF13358"/>
    </source>
</evidence>
<gene>
    <name evidence="3" type="ORF">QTP70_009665</name>
</gene>
<reference evidence="3" key="1">
    <citation type="submission" date="2023-06" db="EMBL/GenBank/DDBJ databases">
        <title>Male Hemibagrus guttatus genome.</title>
        <authorList>
            <person name="Bian C."/>
        </authorList>
    </citation>
    <scope>NUCLEOTIDE SEQUENCE</scope>
    <source>
        <strain evidence="3">Male_cb2023</strain>
        <tissue evidence="3">Muscle</tissue>
    </source>
</reference>
<dbReference type="Proteomes" id="UP001274896">
    <property type="component" value="Unassembled WGS sequence"/>
</dbReference>
<dbReference type="GO" id="GO:0003677">
    <property type="term" value="F:DNA binding"/>
    <property type="evidence" value="ECO:0007669"/>
    <property type="project" value="InterPro"/>
</dbReference>
<feature type="domain" description="Tc1-like transposase DDE" evidence="2">
    <location>
        <begin position="246"/>
        <end position="307"/>
    </location>
</feature>
<dbReference type="EMBL" id="JAUCMX010000017">
    <property type="protein sequence ID" value="KAK3518727.1"/>
    <property type="molecule type" value="Genomic_DNA"/>
</dbReference>
<dbReference type="GO" id="GO:0006313">
    <property type="term" value="P:DNA transposition"/>
    <property type="evidence" value="ECO:0007669"/>
    <property type="project" value="InterPro"/>
</dbReference>
<dbReference type="Pfam" id="PF13358">
    <property type="entry name" value="DDE_3"/>
    <property type="match status" value="1"/>
</dbReference>
<comment type="caution">
    <text evidence="3">The sequence shown here is derived from an EMBL/GenBank/DDBJ whole genome shotgun (WGS) entry which is preliminary data.</text>
</comment>
<proteinExistence type="predicted"/>
<evidence type="ECO:0000313" key="4">
    <source>
        <dbReference type="Proteomes" id="UP001274896"/>
    </source>
</evidence>
<dbReference type="Gene3D" id="1.10.10.10">
    <property type="entry name" value="Winged helix-like DNA-binding domain superfamily/Winged helix DNA-binding domain"/>
    <property type="match status" value="1"/>
</dbReference>
<accession>A0AAE0UUX9</accession>
<protein>
    <recommendedName>
        <fullName evidence="5">Transposase</fullName>
    </recommendedName>
</protein>
<dbReference type="InterPro" id="IPR052338">
    <property type="entry name" value="Transposase_5"/>
</dbReference>
<dbReference type="Pfam" id="PF01498">
    <property type="entry name" value="HTH_Tnp_Tc3_2"/>
    <property type="match status" value="1"/>
</dbReference>
<name>A0AAE0UUX9_9TELE</name>
<dbReference type="GO" id="GO:0015074">
    <property type="term" value="P:DNA integration"/>
    <property type="evidence" value="ECO:0007669"/>
    <property type="project" value="InterPro"/>
</dbReference>
<sequence length="352" mass="40744">MGKCKDLSEFVKGQIVMSRRLGQSISKTAAFVGCSRSAVVSIYQKWSKEGTVVNRRQGHGRPRLIDAHGEQKLAHLVQVHRRATVAHIAEKVNAGSDRKVSEYTVHRSLLRMGLRRRRQVRVPKLTPVHRQKRLQWAREHQNWTLEQWKKVAWSNVSCFLLHHTDGRVRVHRLPVAEMAPRCTLESSQADGGSVMIWTMFCWESLGPGIHVDVTLTPTTYLDIIAEHVHPFMKMVFPDGSGFFQQDNAPCHTAKMVQEWFEDHDKEFKVLTWPPNSPDLNPIEHLWDALDTQVRSMKAPPRNLEDLKDLLLMFWCQIPQHTFTDLVESMPGRVRLQQQWLVHLLDNIQFALR</sequence>
<evidence type="ECO:0000313" key="3">
    <source>
        <dbReference type="EMBL" id="KAK3518727.1"/>
    </source>
</evidence>